<dbReference type="Proteomes" id="UP000053240">
    <property type="component" value="Unassembled WGS sequence"/>
</dbReference>
<feature type="compositionally biased region" description="Basic and acidic residues" evidence="1">
    <location>
        <begin position="125"/>
        <end position="139"/>
    </location>
</feature>
<proteinExistence type="predicted"/>
<evidence type="ECO:0000256" key="1">
    <source>
        <dbReference type="SAM" id="MobiDB-lite"/>
    </source>
</evidence>
<dbReference type="AlphaFoldDB" id="A0A0N1IB66"/>
<evidence type="ECO:0000313" key="3">
    <source>
        <dbReference type="Proteomes" id="UP000053240"/>
    </source>
</evidence>
<sequence length="289" mass="32277">MSNKINSVRPCSSYTASLIASCSDLGASTNSLDRKSSLTDRATSPTVENIDNDSKVDATHRQNQDKNLMNEAEITIEPVEQQVKSPSKKHARHSSMDLAHGNPSISQLLEKCVSNTDTQDSQLEDDSKCELAEETKDDLPQAEEEEVKDEIQKEVEEKLEEYVNHRGIRFTPQEETPNLQPYGLVCVRELFRFVISLCNPLEGQNTSAMVQLGLALVGTALEVAADQLPRYPALLHLVRDPLCRNLLSQQYQLQELSSTCEIPRPHRRQTSSGSNSKYSLMSVVLEDSF</sequence>
<gene>
    <name evidence="2" type="ORF">RR48_01056</name>
</gene>
<dbReference type="EMBL" id="KQ460186">
    <property type="protein sequence ID" value="KPJ17222.1"/>
    <property type="molecule type" value="Genomic_DNA"/>
</dbReference>
<keyword evidence="3" id="KW-1185">Reference proteome</keyword>
<feature type="region of interest" description="Disordered" evidence="1">
    <location>
        <begin position="115"/>
        <end position="147"/>
    </location>
</feature>
<organism evidence="2 3">
    <name type="scientific">Papilio machaon</name>
    <name type="common">Old World swallowtail butterfly</name>
    <dbReference type="NCBI Taxonomy" id="76193"/>
    <lineage>
        <taxon>Eukaryota</taxon>
        <taxon>Metazoa</taxon>
        <taxon>Ecdysozoa</taxon>
        <taxon>Arthropoda</taxon>
        <taxon>Hexapoda</taxon>
        <taxon>Insecta</taxon>
        <taxon>Pterygota</taxon>
        <taxon>Neoptera</taxon>
        <taxon>Endopterygota</taxon>
        <taxon>Lepidoptera</taxon>
        <taxon>Glossata</taxon>
        <taxon>Ditrysia</taxon>
        <taxon>Papilionoidea</taxon>
        <taxon>Papilionidae</taxon>
        <taxon>Papilioninae</taxon>
        <taxon>Papilio</taxon>
    </lineage>
</organism>
<feature type="region of interest" description="Disordered" evidence="1">
    <location>
        <begin position="26"/>
        <end position="101"/>
    </location>
</feature>
<protein>
    <submittedName>
        <fullName evidence="2">Golgi-specific brefeldin A-resistance guanine nucleotide exchange factor 1</fullName>
    </submittedName>
</protein>
<accession>A0A0N1IB66</accession>
<reference evidence="2 3" key="1">
    <citation type="journal article" date="2015" name="Nat. Commun.">
        <title>Outbred genome sequencing and CRISPR/Cas9 gene editing in butterflies.</title>
        <authorList>
            <person name="Li X."/>
            <person name="Fan D."/>
            <person name="Zhang W."/>
            <person name="Liu G."/>
            <person name="Zhang L."/>
            <person name="Zhao L."/>
            <person name="Fang X."/>
            <person name="Chen L."/>
            <person name="Dong Y."/>
            <person name="Chen Y."/>
            <person name="Ding Y."/>
            <person name="Zhao R."/>
            <person name="Feng M."/>
            <person name="Zhu Y."/>
            <person name="Feng Y."/>
            <person name="Jiang X."/>
            <person name="Zhu D."/>
            <person name="Xiang H."/>
            <person name="Feng X."/>
            <person name="Li S."/>
            <person name="Wang J."/>
            <person name="Zhang G."/>
            <person name="Kronforst M.R."/>
            <person name="Wang W."/>
        </authorList>
    </citation>
    <scope>NUCLEOTIDE SEQUENCE [LARGE SCALE GENOMIC DNA]</scope>
    <source>
        <strain evidence="2">Ya'a_city_454_Pm</strain>
        <tissue evidence="2">Whole body</tissue>
    </source>
</reference>
<name>A0A0N1IB66_PAPMA</name>
<dbReference type="PROSITE" id="PS51257">
    <property type="entry name" value="PROKAR_LIPOPROTEIN"/>
    <property type="match status" value="1"/>
</dbReference>
<dbReference type="STRING" id="76193.A0A0N1IB66"/>
<dbReference type="InParanoid" id="A0A0N1IB66"/>
<feature type="compositionally biased region" description="Polar residues" evidence="1">
    <location>
        <begin position="39"/>
        <end position="49"/>
    </location>
</feature>
<evidence type="ECO:0000313" key="2">
    <source>
        <dbReference type="EMBL" id="KPJ17222.1"/>
    </source>
</evidence>
<feature type="compositionally biased region" description="Basic and acidic residues" evidence="1">
    <location>
        <begin position="52"/>
        <end position="64"/>
    </location>
</feature>